<dbReference type="GO" id="GO:0008270">
    <property type="term" value="F:zinc ion binding"/>
    <property type="evidence" value="ECO:0007669"/>
    <property type="project" value="UniProtKB-KW"/>
</dbReference>
<evidence type="ECO:0000259" key="12">
    <source>
        <dbReference type="PROSITE" id="PS51192"/>
    </source>
</evidence>
<keyword evidence="7" id="KW-0862">Zinc</keyword>
<protein>
    <submittedName>
        <fullName evidence="14">Chromatin remodeling factor</fullName>
    </submittedName>
</protein>
<keyword evidence="2" id="KW-0479">Metal-binding</keyword>
<dbReference type="InterPro" id="IPR013083">
    <property type="entry name" value="Znf_RING/FYVE/PHD"/>
</dbReference>
<sequence>MASGYSRGRYPKRGSRNTGARKAIRFVDSDRSEGSEAASLESGDNTRKRGGKRMVPCRRSQRMGKRLKTEIVPPHSSDEEEMSINEDSESETLDNGGEKMIPRRRSKRLQKKPKSEKATMDFTDDDDDEGSVGPQEVFSHRRSERLRGKNKAGHQSQISSDIGGGLVKSNSVTSVVSISDEASSEHDSTDDDMSISDGPTCDICQTGTAGNFLIKCKNLRCVRSYHTFCLDPPLNVAREDLTCPFCGGDEQVVSRTIQSLVGHRRVDLQNPKCASQMQFLVKWDSLSHHHDSWIPMEWLHIFDRMRLYSYQRKYLLMKDTTNSIDLRKPEWFQIDRVIACSWKADPANPCEISSKLLSNENTSDFKFLVKWKGLDYFDTTWESEMTEELRVAIDKLVARHQKALERDSDKEHELNSEITAEVYKGVLYDYQIQGVQWILDNFRARRNVILADEMGLGKTVQVACFLKSTLCERLSTGPALVVAPKSILLQWEKELGRWAGNLNVIVYQGDKMSRKCIRDHELYSFEKLPLFDVLVTSYEMVQLDVSILRKFNWSSIIIDEAHKIKNLYCKLFSCLKKYTSEFRLLLTGTPLQNSMLELFALLHFIDPIEFPDPESESKSFNGIQHSEDKISQIHDLLKPRMLRRLKSNVLKESLPTKKWVEVPCALTESQRELYIDLLEENYAKLNEGIQSGKKNALNCMLMSLKKCCNHPYLFLGQEECQSSDKLAFSSLVAVSGKLQLLEKLLPKLKERGNRVIIFSQMTRMLDIIEDFLSFLSFSYFRIDGQTSLSTRQQNVKEYNNPESDTFIFLMSTRAGGLGIDLPGADRVIIYDPDFNPFMDLQAQSRAHRIGQTRPVVVYQLITKGTVEEKILLKSKQKLALENIVMNPSKKPSVNDLHSVLLHGAHAILNRKKIQATSIHYDEVAIDNLLKLDPVPGETCASDDNGYLGSIESFKNGDGETEESALSPKKEEWKKLLGSVKKNRGGYGDLGRGKRVKKAVNYVYDEESDDDVPSSESASSDASDDDEVVDDEDDGDDDDDDDGGDGDSYVVEVLHDDN</sequence>
<feature type="compositionally biased region" description="Basic residues" evidence="10">
    <location>
        <begin position="48"/>
        <end position="66"/>
    </location>
</feature>
<evidence type="ECO:0000256" key="2">
    <source>
        <dbReference type="ARBA" id="ARBA00022723"/>
    </source>
</evidence>
<keyword evidence="8" id="KW-0067">ATP-binding</keyword>
<evidence type="ECO:0000256" key="10">
    <source>
        <dbReference type="SAM" id="MobiDB-lite"/>
    </source>
</evidence>
<evidence type="ECO:0000256" key="3">
    <source>
        <dbReference type="ARBA" id="ARBA00022737"/>
    </source>
</evidence>
<dbReference type="InterPro" id="IPR049730">
    <property type="entry name" value="SNF2/RAD54-like_C"/>
</dbReference>
<dbReference type="InterPro" id="IPR019786">
    <property type="entry name" value="Zinc_finger_PHD-type_CS"/>
</dbReference>
<dbReference type="Gene3D" id="3.40.50.10810">
    <property type="entry name" value="Tandem AAA-ATPase domain"/>
    <property type="match status" value="1"/>
</dbReference>
<dbReference type="Gene3D" id="3.30.40.10">
    <property type="entry name" value="Zinc/RING finger domain, C3HC4 (zinc finger)"/>
    <property type="match status" value="1"/>
</dbReference>
<dbReference type="PROSITE" id="PS01359">
    <property type="entry name" value="ZF_PHD_1"/>
    <property type="match status" value="1"/>
</dbReference>
<evidence type="ECO:0000256" key="6">
    <source>
        <dbReference type="ARBA" id="ARBA00022801"/>
    </source>
</evidence>
<evidence type="ECO:0000256" key="4">
    <source>
        <dbReference type="ARBA" id="ARBA00022741"/>
    </source>
</evidence>
<dbReference type="GO" id="GO:0042393">
    <property type="term" value="F:histone binding"/>
    <property type="evidence" value="ECO:0007669"/>
    <property type="project" value="TreeGrafter"/>
</dbReference>
<proteinExistence type="predicted"/>
<feature type="domain" description="Chromo" evidence="11">
    <location>
        <begin position="332"/>
        <end position="411"/>
    </location>
</feature>
<evidence type="ECO:0000256" key="8">
    <source>
        <dbReference type="ARBA" id="ARBA00022840"/>
    </source>
</evidence>
<dbReference type="PANTHER" id="PTHR45623:SF33">
    <property type="entry name" value="OS01G0881000 PROTEIN"/>
    <property type="match status" value="1"/>
</dbReference>
<keyword evidence="3" id="KW-0677">Repeat</keyword>
<dbReference type="InterPro" id="IPR000330">
    <property type="entry name" value="SNF2_N"/>
</dbReference>
<dbReference type="SUPFAM" id="SSF52540">
    <property type="entry name" value="P-loop containing nucleoside triphosphate hydrolases"/>
    <property type="match status" value="2"/>
</dbReference>
<dbReference type="InterPro" id="IPR038718">
    <property type="entry name" value="SNF2-like_sf"/>
</dbReference>
<dbReference type="Gene3D" id="2.40.50.40">
    <property type="match status" value="2"/>
</dbReference>
<feature type="domain" description="Chromo" evidence="11">
    <location>
        <begin position="255"/>
        <end position="322"/>
    </location>
</feature>
<feature type="region of interest" description="Disordered" evidence="10">
    <location>
        <begin position="177"/>
        <end position="196"/>
    </location>
</feature>
<dbReference type="InterPro" id="IPR014001">
    <property type="entry name" value="Helicase_ATP-bd"/>
</dbReference>
<keyword evidence="9" id="KW-0539">Nucleus</keyword>
<accession>A0AAV8H271</accession>
<dbReference type="SMART" id="SM00487">
    <property type="entry name" value="DEXDc"/>
    <property type="match status" value="1"/>
</dbReference>
<dbReference type="PROSITE" id="PS51194">
    <property type="entry name" value="HELICASE_CTER"/>
    <property type="match status" value="1"/>
</dbReference>
<dbReference type="InterPro" id="IPR000953">
    <property type="entry name" value="Chromo/chromo_shadow_dom"/>
</dbReference>
<evidence type="ECO:0000313" key="15">
    <source>
        <dbReference type="Proteomes" id="UP001140206"/>
    </source>
</evidence>
<keyword evidence="4" id="KW-0547">Nucleotide-binding</keyword>
<dbReference type="SMART" id="SM00298">
    <property type="entry name" value="CHROMO"/>
    <property type="match status" value="2"/>
</dbReference>
<dbReference type="SMART" id="SM00490">
    <property type="entry name" value="HELICc"/>
    <property type="match status" value="1"/>
</dbReference>
<keyword evidence="5" id="KW-0863">Zinc-finger</keyword>
<evidence type="ECO:0000256" key="5">
    <source>
        <dbReference type="ARBA" id="ARBA00022771"/>
    </source>
</evidence>
<dbReference type="GO" id="GO:0140658">
    <property type="term" value="F:ATP-dependent chromatin remodeler activity"/>
    <property type="evidence" value="ECO:0007669"/>
    <property type="project" value="TreeGrafter"/>
</dbReference>
<gene>
    <name evidence="14" type="ORF">LUZ62_023385</name>
</gene>
<feature type="domain" description="Helicase ATP-binding" evidence="12">
    <location>
        <begin position="439"/>
        <end position="608"/>
    </location>
</feature>
<feature type="region of interest" description="Disordered" evidence="10">
    <location>
        <begin position="1"/>
        <end position="166"/>
    </location>
</feature>
<name>A0AAV8H271_9POAL</name>
<dbReference type="SUPFAM" id="SSF54160">
    <property type="entry name" value="Chromo domain-like"/>
    <property type="match status" value="2"/>
</dbReference>
<dbReference type="InterPro" id="IPR016197">
    <property type="entry name" value="Chromo-like_dom_sf"/>
</dbReference>
<dbReference type="Gene3D" id="3.40.50.300">
    <property type="entry name" value="P-loop containing nucleotide triphosphate hydrolases"/>
    <property type="match status" value="1"/>
</dbReference>
<dbReference type="CDD" id="cd18793">
    <property type="entry name" value="SF2_C_SNF"/>
    <property type="match status" value="1"/>
</dbReference>
<dbReference type="GO" id="GO:0005634">
    <property type="term" value="C:nucleus"/>
    <property type="evidence" value="ECO:0007669"/>
    <property type="project" value="UniProtKB-SubCell"/>
</dbReference>
<evidence type="ECO:0000256" key="9">
    <source>
        <dbReference type="ARBA" id="ARBA00023242"/>
    </source>
</evidence>
<feature type="compositionally biased region" description="Acidic residues" evidence="10">
    <location>
        <begin position="1021"/>
        <end position="1044"/>
    </location>
</feature>
<dbReference type="GO" id="GO:0003677">
    <property type="term" value="F:DNA binding"/>
    <property type="evidence" value="ECO:0007669"/>
    <property type="project" value="TreeGrafter"/>
</dbReference>
<feature type="domain" description="Helicase C-terminal" evidence="13">
    <location>
        <begin position="740"/>
        <end position="897"/>
    </location>
</feature>
<dbReference type="PANTHER" id="PTHR45623">
    <property type="entry name" value="CHROMODOMAIN-HELICASE-DNA-BINDING PROTEIN 3-RELATED-RELATED"/>
    <property type="match status" value="1"/>
</dbReference>
<reference evidence="14" key="1">
    <citation type="submission" date="2022-08" db="EMBL/GenBank/DDBJ databases">
        <authorList>
            <person name="Marques A."/>
        </authorList>
    </citation>
    <scope>NUCLEOTIDE SEQUENCE</scope>
    <source>
        <strain evidence="14">RhyPub2mFocal</strain>
        <tissue evidence="14">Leaves</tissue>
    </source>
</reference>
<keyword evidence="15" id="KW-1185">Reference proteome</keyword>
<comment type="subcellular location">
    <subcellularLocation>
        <location evidence="1">Nucleus</location>
    </subcellularLocation>
</comment>
<dbReference type="InterPro" id="IPR027417">
    <property type="entry name" value="P-loop_NTPase"/>
</dbReference>
<dbReference type="EMBL" id="JAMFTS010000001">
    <property type="protein sequence ID" value="KAJ4810819.1"/>
    <property type="molecule type" value="Genomic_DNA"/>
</dbReference>
<feature type="compositionally biased region" description="Basic and acidic residues" evidence="10">
    <location>
        <begin position="138"/>
        <end position="147"/>
    </location>
</feature>
<evidence type="ECO:0000256" key="1">
    <source>
        <dbReference type="ARBA" id="ARBA00004123"/>
    </source>
</evidence>
<dbReference type="Pfam" id="PF00271">
    <property type="entry name" value="Helicase_C"/>
    <property type="match status" value="1"/>
</dbReference>
<dbReference type="InterPro" id="IPR001650">
    <property type="entry name" value="Helicase_C-like"/>
</dbReference>
<dbReference type="Pfam" id="PF00176">
    <property type="entry name" value="SNF2-rel_dom"/>
    <property type="match status" value="1"/>
</dbReference>
<dbReference type="InterPro" id="IPR019787">
    <property type="entry name" value="Znf_PHD-finger"/>
</dbReference>
<dbReference type="GO" id="GO:0000785">
    <property type="term" value="C:chromatin"/>
    <property type="evidence" value="ECO:0007669"/>
    <property type="project" value="TreeGrafter"/>
</dbReference>
<feature type="compositionally biased region" description="Basic residues" evidence="10">
    <location>
        <begin position="102"/>
        <end position="112"/>
    </location>
</feature>
<dbReference type="GO" id="GO:0005524">
    <property type="term" value="F:ATP binding"/>
    <property type="evidence" value="ECO:0007669"/>
    <property type="project" value="UniProtKB-KW"/>
</dbReference>
<dbReference type="GO" id="GO:0003682">
    <property type="term" value="F:chromatin binding"/>
    <property type="evidence" value="ECO:0007669"/>
    <property type="project" value="TreeGrafter"/>
</dbReference>
<dbReference type="SMART" id="SM00249">
    <property type="entry name" value="PHD"/>
    <property type="match status" value="1"/>
</dbReference>
<dbReference type="Proteomes" id="UP001140206">
    <property type="component" value="Chromosome 1"/>
</dbReference>
<feature type="compositionally biased region" description="Acidic residues" evidence="10">
    <location>
        <begin position="78"/>
        <end position="92"/>
    </location>
</feature>
<dbReference type="Pfam" id="PF00628">
    <property type="entry name" value="PHD"/>
    <property type="match status" value="1"/>
</dbReference>
<evidence type="ECO:0000313" key="14">
    <source>
        <dbReference type="EMBL" id="KAJ4810819.1"/>
    </source>
</evidence>
<evidence type="ECO:0000259" key="11">
    <source>
        <dbReference type="PROSITE" id="PS50013"/>
    </source>
</evidence>
<dbReference type="PROSITE" id="PS50013">
    <property type="entry name" value="CHROMO_2"/>
    <property type="match status" value="2"/>
</dbReference>
<evidence type="ECO:0000256" key="7">
    <source>
        <dbReference type="ARBA" id="ARBA00022833"/>
    </source>
</evidence>
<dbReference type="AlphaFoldDB" id="A0AAV8H271"/>
<organism evidence="14 15">
    <name type="scientific">Rhynchospora pubera</name>
    <dbReference type="NCBI Taxonomy" id="906938"/>
    <lineage>
        <taxon>Eukaryota</taxon>
        <taxon>Viridiplantae</taxon>
        <taxon>Streptophyta</taxon>
        <taxon>Embryophyta</taxon>
        <taxon>Tracheophyta</taxon>
        <taxon>Spermatophyta</taxon>
        <taxon>Magnoliopsida</taxon>
        <taxon>Liliopsida</taxon>
        <taxon>Poales</taxon>
        <taxon>Cyperaceae</taxon>
        <taxon>Cyperoideae</taxon>
        <taxon>Rhynchosporeae</taxon>
        <taxon>Rhynchospora</taxon>
    </lineage>
</organism>
<feature type="region of interest" description="Disordered" evidence="10">
    <location>
        <begin position="1004"/>
        <end position="1047"/>
    </location>
</feature>
<comment type="caution">
    <text evidence="14">The sequence shown here is derived from an EMBL/GenBank/DDBJ whole genome shotgun (WGS) entry which is preliminary data.</text>
</comment>
<feature type="compositionally biased region" description="Basic and acidic residues" evidence="10">
    <location>
        <begin position="25"/>
        <end position="34"/>
    </location>
</feature>
<keyword evidence="6" id="KW-0378">Hydrolase</keyword>
<dbReference type="PROSITE" id="PS51192">
    <property type="entry name" value="HELICASE_ATP_BIND_1"/>
    <property type="match status" value="1"/>
</dbReference>
<dbReference type="GO" id="GO:0016887">
    <property type="term" value="F:ATP hydrolysis activity"/>
    <property type="evidence" value="ECO:0007669"/>
    <property type="project" value="TreeGrafter"/>
</dbReference>
<evidence type="ECO:0000259" key="13">
    <source>
        <dbReference type="PROSITE" id="PS51194"/>
    </source>
</evidence>
<dbReference type="InterPro" id="IPR001965">
    <property type="entry name" value="Znf_PHD"/>
</dbReference>